<organism evidence="1 2">
    <name type="scientific">Litchfieldella qijiaojingensis</name>
    <dbReference type="NCBI Taxonomy" id="980347"/>
    <lineage>
        <taxon>Bacteria</taxon>
        <taxon>Pseudomonadati</taxon>
        <taxon>Pseudomonadota</taxon>
        <taxon>Gammaproteobacteria</taxon>
        <taxon>Oceanospirillales</taxon>
        <taxon>Halomonadaceae</taxon>
        <taxon>Litchfieldella</taxon>
    </lineage>
</organism>
<name>A0ABQ2YSG7_9GAMM</name>
<keyword evidence="2" id="KW-1185">Reference proteome</keyword>
<dbReference type="RefSeq" id="WP_189469041.1">
    <property type="nucleotide sequence ID" value="NZ_BMXS01000010.1"/>
</dbReference>
<evidence type="ECO:0000313" key="1">
    <source>
        <dbReference type="EMBL" id="GGX93862.1"/>
    </source>
</evidence>
<gene>
    <name evidence="1" type="ORF">GCM10007160_21640</name>
</gene>
<protein>
    <submittedName>
        <fullName evidence="1">Uncharacterized protein</fullName>
    </submittedName>
</protein>
<evidence type="ECO:0000313" key="2">
    <source>
        <dbReference type="Proteomes" id="UP000653056"/>
    </source>
</evidence>
<accession>A0ABQ2YSG7</accession>
<dbReference type="EMBL" id="BMXS01000010">
    <property type="protein sequence ID" value="GGX93862.1"/>
    <property type="molecule type" value="Genomic_DNA"/>
</dbReference>
<proteinExistence type="predicted"/>
<dbReference type="Proteomes" id="UP000653056">
    <property type="component" value="Unassembled WGS sequence"/>
</dbReference>
<comment type="caution">
    <text evidence="1">The sequence shown here is derived from an EMBL/GenBank/DDBJ whole genome shotgun (WGS) entry which is preliminary data.</text>
</comment>
<sequence>MNRVTMVRLAWLTDRKLVNGNLLKQTAEFKELPADLLERARLGLDGGPG</sequence>
<reference evidence="2" key="1">
    <citation type="journal article" date="2019" name="Int. J. Syst. Evol. Microbiol.">
        <title>The Global Catalogue of Microorganisms (GCM) 10K type strain sequencing project: providing services to taxonomists for standard genome sequencing and annotation.</title>
        <authorList>
            <consortium name="The Broad Institute Genomics Platform"/>
            <consortium name="The Broad Institute Genome Sequencing Center for Infectious Disease"/>
            <person name="Wu L."/>
            <person name="Ma J."/>
        </authorList>
    </citation>
    <scope>NUCLEOTIDE SEQUENCE [LARGE SCALE GENOMIC DNA]</scope>
    <source>
        <strain evidence="2">KCTC 22228</strain>
    </source>
</reference>